<protein>
    <submittedName>
        <fullName evidence="2">AAA family ATPase</fullName>
    </submittedName>
</protein>
<accession>A0A7K1U1X5</accession>
<evidence type="ECO:0000313" key="3">
    <source>
        <dbReference type="Proteomes" id="UP000461730"/>
    </source>
</evidence>
<evidence type="ECO:0000259" key="1">
    <source>
        <dbReference type="Pfam" id="PF13521"/>
    </source>
</evidence>
<dbReference type="Proteomes" id="UP000461730">
    <property type="component" value="Unassembled WGS sequence"/>
</dbReference>
<dbReference type="SUPFAM" id="SSF52540">
    <property type="entry name" value="P-loop containing nucleoside triphosphate hydrolases"/>
    <property type="match status" value="1"/>
</dbReference>
<proteinExistence type="predicted"/>
<keyword evidence="3" id="KW-1185">Reference proteome</keyword>
<dbReference type="InterPro" id="IPR027417">
    <property type="entry name" value="P-loop_NTPase"/>
</dbReference>
<name>A0A7K1U1X5_9BACT</name>
<evidence type="ECO:0000313" key="2">
    <source>
        <dbReference type="EMBL" id="MVT08351.1"/>
    </source>
</evidence>
<dbReference type="AlphaFoldDB" id="A0A7K1U1X5"/>
<dbReference type="EMBL" id="WRXN01000003">
    <property type="protein sequence ID" value="MVT08351.1"/>
    <property type="molecule type" value="Genomic_DNA"/>
</dbReference>
<gene>
    <name evidence="2" type="ORF">GO493_08785</name>
</gene>
<comment type="caution">
    <text evidence="2">The sequence shown here is derived from an EMBL/GenBank/DDBJ whole genome shotgun (WGS) entry which is preliminary data.</text>
</comment>
<dbReference type="Pfam" id="PF13521">
    <property type="entry name" value="AAA_28"/>
    <property type="match status" value="1"/>
</dbReference>
<reference evidence="2 3" key="1">
    <citation type="submission" date="2019-12" db="EMBL/GenBank/DDBJ databases">
        <title>Chitinophaga sp. strain ysch24 (GDMCC 1.1355), whole genome shotgun sequence.</title>
        <authorList>
            <person name="Zhang X."/>
        </authorList>
    </citation>
    <scope>NUCLEOTIDE SEQUENCE [LARGE SCALE GENOMIC DNA]</scope>
    <source>
        <strain evidence="3">ysch24</strain>
    </source>
</reference>
<dbReference type="InterPro" id="IPR038727">
    <property type="entry name" value="NadR/Ttd14_AAA_dom"/>
</dbReference>
<dbReference type="Gene3D" id="3.40.50.300">
    <property type="entry name" value="P-loop containing nucleotide triphosphate hydrolases"/>
    <property type="match status" value="1"/>
</dbReference>
<dbReference type="RefSeq" id="WP_157305774.1">
    <property type="nucleotide sequence ID" value="NZ_WRXN01000003.1"/>
</dbReference>
<feature type="domain" description="NadR/Ttd14 AAA" evidence="1">
    <location>
        <begin position="2"/>
        <end position="160"/>
    </location>
</feature>
<sequence length="184" mass="20733">MRIAIIGAHRVGKTTLAEELMANLPGYTLEMEPYYQLETSGYEFSEIPTAEDFIEQFNYSAKLVSKSERNVIFDRCVIDILAYLHVIDPGRNIQLLFETAQTVIAGIDLLVFVPIEEPDLIPGHQTDLPKLRGLVNDLLHDWIGDFGIEAIEVSGTLSNRRDQVLAIDWPDDAADYPREADRKG</sequence>
<organism evidence="2 3">
    <name type="scientific">Chitinophaga tropicalis</name>
    <dbReference type="NCBI Taxonomy" id="2683588"/>
    <lineage>
        <taxon>Bacteria</taxon>
        <taxon>Pseudomonadati</taxon>
        <taxon>Bacteroidota</taxon>
        <taxon>Chitinophagia</taxon>
        <taxon>Chitinophagales</taxon>
        <taxon>Chitinophagaceae</taxon>
        <taxon>Chitinophaga</taxon>
    </lineage>
</organism>